<evidence type="ECO:0000256" key="1">
    <source>
        <dbReference type="SAM" id="MobiDB-lite"/>
    </source>
</evidence>
<sequence>MKISAVTEDQVIVIDGSAAFMADIGGYHMTNGEWAVHFDTTTGYGEIEYIDNRPNQFIDEAFFNQHFAWLQAEHQRYLDHIAQLEAENESENTGDDGSGSPATPTN</sequence>
<dbReference type="Proteomes" id="UP001240192">
    <property type="component" value="Segment"/>
</dbReference>
<evidence type="ECO:0000313" key="3">
    <source>
        <dbReference type="Proteomes" id="UP001240192"/>
    </source>
</evidence>
<reference evidence="2" key="1">
    <citation type="submission" date="2022-02" db="EMBL/GenBank/DDBJ databases">
        <authorList>
            <person name="Guo R."/>
        </authorList>
    </citation>
    <scope>NUCLEOTIDE SEQUENCE</scope>
</reference>
<keyword evidence="3" id="KW-1185">Reference proteome</keyword>
<name>A0AAE9GN48_9VIRU</name>
<evidence type="ECO:0000313" key="2">
    <source>
        <dbReference type="EMBL" id="UOL48281.1"/>
    </source>
</evidence>
<organism evidence="2 3">
    <name type="scientific">Vibrio phage vB_VruC_PG21</name>
    <dbReference type="NCBI Taxonomy" id="2928757"/>
    <lineage>
        <taxon>Viruses</taxon>
        <taxon>Varidnaviria</taxon>
        <taxon>Abadenavirae</taxon>
        <taxon>Produgelaviricota</taxon>
        <taxon>Belvinaviricetes</taxon>
        <taxon>Vinavirales</taxon>
        <taxon>Asemoviridae</taxon>
        <taxon>Rumoivirus</taxon>
        <taxon>Rumoivirus VruC</taxon>
    </lineage>
</organism>
<accession>A0AAE9GN48</accession>
<protein>
    <submittedName>
        <fullName evidence="2">Uncharacterized protein</fullName>
    </submittedName>
</protein>
<proteinExistence type="predicted"/>
<dbReference type="EMBL" id="OM867525">
    <property type="protein sequence ID" value="UOL48281.1"/>
    <property type="molecule type" value="Genomic_DNA"/>
</dbReference>
<feature type="region of interest" description="Disordered" evidence="1">
    <location>
        <begin position="86"/>
        <end position="106"/>
    </location>
</feature>